<feature type="binding site" evidence="7">
    <location>
        <position position="337"/>
    </location>
    <ligand>
        <name>substrate</name>
    </ligand>
</feature>
<dbReference type="InterPro" id="IPR000905">
    <property type="entry name" value="Gcp-like_dom"/>
</dbReference>
<feature type="binding site" evidence="7">
    <location>
        <position position="365"/>
    </location>
    <ligand>
        <name>Fe cation</name>
        <dbReference type="ChEBI" id="CHEBI:24875"/>
    </ligand>
</feature>
<comment type="subcellular location">
    <subcellularLocation>
        <location evidence="7">Cytoplasm</location>
    </subcellularLocation>
</comment>
<dbReference type="HAMAP" id="MF_01445">
    <property type="entry name" value="TsaD"/>
    <property type="match status" value="1"/>
</dbReference>
<organism evidence="10">
    <name type="scientific">Caldilineaceae bacterium SB0664_bin_27</name>
    <dbReference type="NCBI Taxonomy" id="2605260"/>
    <lineage>
        <taxon>Bacteria</taxon>
        <taxon>Bacillati</taxon>
        <taxon>Chloroflexota</taxon>
        <taxon>Caldilineae</taxon>
        <taxon>Caldilineales</taxon>
        <taxon>Caldilineaceae</taxon>
    </lineage>
</organism>
<feature type="binding site" evidence="7">
    <location>
        <position position="202"/>
    </location>
    <ligand>
        <name>substrate</name>
    </ligand>
</feature>
<keyword evidence="1 7" id="KW-0808">Transferase</keyword>
<dbReference type="InterPro" id="IPR022450">
    <property type="entry name" value="TsaD"/>
</dbReference>
<dbReference type="GO" id="GO:0002949">
    <property type="term" value="P:tRNA threonylcarbamoyladenosine modification"/>
    <property type="evidence" value="ECO:0007669"/>
    <property type="project" value="UniProtKB-UniRule"/>
</dbReference>
<comment type="catalytic activity">
    <reaction evidence="6 7">
        <text>L-threonylcarbamoyladenylate + adenosine(37) in tRNA = N(6)-L-threonylcarbamoyladenosine(37) in tRNA + AMP + H(+)</text>
        <dbReference type="Rhea" id="RHEA:37059"/>
        <dbReference type="Rhea" id="RHEA-COMP:10162"/>
        <dbReference type="Rhea" id="RHEA-COMP:10163"/>
        <dbReference type="ChEBI" id="CHEBI:15378"/>
        <dbReference type="ChEBI" id="CHEBI:73682"/>
        <dbReference type="ChEBI" id="CHEBI:74411"/>
        <dbReference type="ChEBI" id="CHEBI:74418"/>
        <dbReference type="ChEBI" id="CHEBI:456215"/>
        <dbReference type="EC" id="2.3.1.234"/>
    </reaction>
</comment>
<feature type="region of interest" description="Disordered" evidence="8">
    <location>
        <begin position="229"/>
        <end position="248"/>
    </location>
</feature>
<dbReference type="PANTHER" id="PTHR11735:SF6">
    <property type="entry name" value="TRNA N6-ADENOSINE THREONYLCARBAMOYLTRANSFERASE, MITOCHONDRIAL"/>
    <property type="match status" value="1"/>
</dbReference>
<dbReference type="Pfam" id="PF00814">
    <property type="entry name" value="TsaD"/>
    <property type="match status" value="2"/>
</dbReference>
<feature type="compositionally biased region" description="Basic and acidic residues" evidence="8">
    <location>
        <begin position="390"/>
        <end position="414"/>
    </location>
</feature>
<feature type="region of interest" description="Disordered" evidence="8">
    <location>
        <begin position="384"/>
        <end position="415"/>
    </location>
</feature>
<reference evidence="10" key="1">
    <citation type="submission" date="2019-09" db="EMBL/GenBank/DDBJ databases">
        <title>Characterisation of the sponge microbiome using genome-centric metagenomics.</title>
        <authorList>
            <person name="Engelberts J.P."/>
            <person name="Robbins S.J."/>
            <person name="De Goeij J.M."/>
            <person name="Aranda M."/>
            <person name="Bell S.C."/>
            <person name="Webster N.S."/>
        </authorList>
    </citation>
    <scope>NUCLEOTIDE SEQUENCE</scope>
    <source>
        <strain evidence="10">SB0664_bin_27</strain>
    </source>
</reference>
<proteinExistence type="inferred from homology"/>
<dbReference type="InterPro" id="IPR043129">
    <property type="entry name" value="ATPase_NBD"/>
</dbReference>
<dbReference type="PANTHER" id="PTHR11735">
    <property type="entry name" value="TRNA N6-ADENOSINE THREONYLCARBAMOYLTRANSFERASE"/>
    <property type="match status" value="1"/>
</dbReference>
<feature type="binding site" evidence="7">
    <location>
        <position position="215"/>
    </location>
    <ligand>
        <name>substrate</name>
    </ligand>
</feature>
<dbReference type="InterPro" id="IPR017861">
    <property type="entry name" value="KAE1/TsaD"/>
</dbReference>
<sequence>MSLTNAGGSPAYRILAIETSCDETAAAVVADGRHILSNRVASQIELHRRFGGVYPEVASRQHVLAIQTVVEEALADVSVAHVRELDAIAVTHGPGLAGSLLVGVNLAKGLAFASGLPLIPVNHLEGHIYSNWLYPDCSPGVESSASEDGNGRTQRGGSAFDQFPALLLIVSGGHTELVLMEGHCRYRLLGATLDDAAGEAFDKVARLLELGYPGGPAIQAAAESGDAGRFHLPRPLMRPGRRTERQPDAKASLLPTVLPVQGEHRFNFSFSGLKTAVLNLMRQLEREGTEARQTQTAADIAAAFQMAVVDVLVGKTADAAAEFGVKQVCICGGVSANGLLRRAAEQHFAKIGLPLHCPPLFLCTDNAAMIGAAAYYRQSYVPARQPSPMGHEHRQHAQEVAHSTPHDQRSEPPARDFLALDVYASLPLVDSVER</sequence>
<accession>A0A6B0YRG6</accession>
<dbReference type="GO" id="GO:0005737">
    <property type="term" value="C:cytoplasm"/>
    <property type="evidence" value="ECO:0007669"/>
    <property type="project" value="UniProtKB-SubCell"/>
</dbReference>
<evidence type="ECO:0000313" key="10">
    <source>
        <dbReference type="EMBL" id="MXY93157.1"/>
    </source>
</evidence>
<comment type="function">
    <text evidence="7">Required for the formation of a threonylcarbamoyl group on adenosine at position 37 (t(6)A37) in tRNAs that read codons beginning with adenine. Is involved in the transfer of the threonylcarbamoyl moiety of threonylcarbamoyl-AMP (TC-AMP) to the N6 group of A37, together with TsaE and TsaB. TsaD likely plays a direct catalytic role in this reaction.</text>
</comment>
<dbReference type="GO" id="GO:0005506">
    <property type="term" value="F:iron ion binding"/>
    <property type="evidence" value="ECO:0007669"/>
    <property type="project" value="UniProtKB-UniRule"/>
</dbReference>
<dbReference type="CDD" id="cd24133">
    <property type="entry name" value="ASKHA_NBD_TsaD_bac"/>
    <property type="match status" value="1"/>
</dbReference>
<evidence type="ECO:0000256" key="3">
    <source>
        <dbReference type="ARBA" id="ARBA00022723"/>
    </source>
</evidence>
<evidence type="ECO:0000256" key="1">
    <source>
        <dbReference type="ARBA" id="ARBA00022679"/>
    </source>
</evidence>
<evidence type="ECO:0000259" key="9">
    <source>
        <dbReference type="Pfam" id="PF00814"/>
    </source>
</evidence>
<comment type="similarity">
    <text evidence="7">Belongs to the KAE1 / TsaD family.</text>
</comment>
<comment type="caution">
    <text evidence="10">The sequence shown here is derived from an EMBL/GenBank/DDBJ whole genome shotgun (WGS) entry which is preliminary data.</text>
</comment>
<evidence type="ECO:0000256" key="5">
    <source>
        <dbReference type="ARBA" id="ARBA00023315"/>
    </source>
</evidence>
<keyword evidence="4 7" id="KW-0408">Iron</keyword>
<dbReference type="SUPFAM" id="SSF53067">
    <property type="entry name" value="Actin-like ATPase domain"/>
    <property type="match status" value="2"/>
</dbReference>
<feature type="binding site" evidence="7">
    <location>
        <position position="127"/>
    </location>
    <ligand>
        <name>Fe cation</name>
        <dbReference type="ChEBI" id="CHEBI:24875"/>
    </ligand>
</feature>
<comment type="cofactor">
    <cofactor evidence="7">
        <name>Fe(2+)</name>
        <dbReference type="ChEBI" id="CHEBI:29033"/>
    </cofactor>
    <text evidence="7">Binds 1 Fe(2+) ion per subunit.</text>
</comment>
<evidence type="ECO:0000256" key="4">
    <source>
        <dbReference type="ARBA" id="ARBA00023004"/>
    </source>
</evidence>
<evidence type="ECO:0000256" key="8">
    <source>
        <dbReference type="SAM" id="MobiDB-lite"/>
    </source>
</evidence>
<keyword evidence="7" id="KW-0963">Cytoplasm</keyword>
<dbReference type="GO" id="GO:0061711">
    <property type="term" value="F:tRNA N(6)-L-threonylcarbamoyladenine synthase activity"/>
    <property type="evidence" value="ECO:0007669"/>
    <property type="project" value="UniProtKB-EC"/>
</dbReference>
<dbReference type="PRINTS" id="PR00789">
    <property type="entry name" value="OSIALOPTASE"/>
</dbReference>
<dbReference type="Gene3D" id="3.30.420.40">
    <property type="match status" value="2"/>
</dbReference>
<dbReference type="EMBL" id="VXRG01000061">
    <property type="protein sequence ID" value="MXY93157.1"/>
    <property type="molecule type" value="Genomic_DNA"/>
</dbReference>
<name>A0A6B0YRG6_9CHLR</name>
<evidence type="ECO:0000256" key="6">
    <source>
        <dbReference type="ARBA" id="ARBA00048117"/>
    </source>
</evidence>
<dbReference type="EC" id="2.3.1.234" evidence="7"/>
<keyword evidence="5 7" id="KW-0012">Acyltransferase</keyword>
<feature type="domain" description="Gcp-like" evidence="9">
    <location>
        <begin position="34"/>
        <end position="135"/>
    </location>
</feature>
<protein>
    <recommendedName>
        <fullName evidence="7">tRNA N6-adenosine threonylcarbamoyltransferase</fullName>
        <ecNumber evidence="7">2.3.1.234</ecNumber>
    </recommendedName>
    <alternativeName>
        <fullName evidence="7">N6-L-threonylcarbamoyladenine synthase</fullName>
        <shortName evidence="7">t(6)A synthase</shortName>
    </alternativeName>
    <alternativeName>
        <fullName evidence="7">t(6)A37 threonylcarbamoyladenosine biosynthesis protein TsaD</fullName>
    </alternativeName>
    <alternativeName>
        <fullName evidence="7">tRNA threonylcarbamoyladenosine biosynthesis protein TsaD</fullName>
    </alternativeName>
</protein>
<feature type="binding site" evidence="7">
    <location>
        <position position="123"/>
    </location>
    <ligand>
        <name>Fe cation</name>
        <dbReference type="ChEBI" id="CHEBI:24875"/>
    </ligand>
</feature>
<feature type="domain" description="Gcp-like" evidence="9">
    <location>
        <begin position="162"/>
        <end position="371"/>
    </location>
</feature>
<comment type="caution">
    <text evidence="7">Lacks conserved residue(s) required for the propagation of feature annotation.</text>
</comment>
<gene>
    <name evidence="7 10" type="primary">tsaD</name>
    <name evidence="10" type="ORF">F4Y42_06860</name>
</gene>
<dbReference type="NCBIfam" id="TIGR03723">
    <property type="entry name" value="T6A_TsaD_YgjD"/>
    <property type="match status" value="1"/>
</dbReference>
<dbReference type="AlphaFoldDB" id="A0A6B0YRG6"/>
<evidence type="ECO:0000256" key="7">
    <source>
        <dbReference type="HAMAP-Rule" id="MF_01445"/>
    </source>
</evidence>
<feature type="binding site" evidence="7">
    <location>
        <begin position="169"/>
        <end position="173"/>
    </location>
    <ligand>
        <name>substrate</name>
    </ligand>
</feature>
<dbReference type="FunFam" id="3.30.420.40:FF:000012">
    <property type="entry name" value="tRNA N6-adenosine threonylcarbamoyltransferase"/>
    <property type="match status" value="1"/>
</dbReference>
<keyword evidence="2 7" id="KW-0819">tRNA processing</keyword>
<evidence type="ECO:0000256" key="2">
    <source>
        <dbReference type="ARBA" id="ARBA00022694"/>
    </source>
</evidence>
<keyword evidence="3 7" id="KW-0479">Metal-binding</keyword>